<organism evidence="13">
    <name type="scientific">Lichtheimia ramosa</name>
    <dbReference type="NCBI Taxonomy" id="688394"/>
    <lineage>
        <taxon>Eukaryota</taxon>
        <taxon>Fungi</taxon>
        <taxon>Fungi incertae sedis</taxon>
        <taxon>Mucoromycota</taxon>
        <taxon>Mucoromycotina</taxon>
        <taxon>Mucoromycetes</taxon>
        <taxon>Mucorales</taxon>
        <taxon>Lichtheimiaceae</taxon>
        <taxon>Lichtheimia</taxon>
    </lineage>
</organism>
<dbReference type="InterPro" id="IPR026891">
    <property type="entry name" value="Fn3-like"/>
</dbReference>
<keyword evidence="8 10" id="KW-0326">Glycosidase</keyword>
<dbReference type="InterPro" id="IPR019800">
    <property type="entry name" value="Glyco_hydro_3_AS"/>
</dbReference>
<dbReference type="InterPro" id="IPR002772">
    <property type="entry name" value="Glyco_hydro_3_C"/>
</dbReference>
<dbReference type="GO" id="GO:0030245">
    <property type="term" value="P:cellulose catabolic process"/>
    <property type="evidence" value="ECO:0007669"/>
    <property type="project" value="UniProtKB-UniPathway"/>
</dbReference>
<keyword evidence="5 10" id="KW-0378">Hydrolase</keyword>
<reference evidence="13" key="1">
    <citation type="journal article" date="2014" name="Genome Announc.">
        <title>De novo whole-genome sequence and genome annotation of Lichtheimia ramosa.</title>
        <authorList>
            <person name="Linde J."/>
            <person name="Schwartze V."/>
            <person name="Binder U."/>
            <person name="Lass-Florl C."/>
            <person name="Voigt K."/>
            <person name="Horn F."/>
        </authorList>
    </citation>
    <scope>NUCLEOTIDE SEQUENCE</scope>
    <source>
        <strain evidence="13">JMRC FSU:6197</strain>
    </source>
</reference>
<dbReference type="AlphaFoldDB" id="A0A077WUL4"/>
<dbReference type="SUPFAM" id="SSF52279">
    <property type="entry name" value="Beta-D-glucan exohydrolase, C-terminal domain"/>
    <property type="match status" value="1"/>
</dbReference>
<dbReference type="SUPFAM" id="SSF51445">
    <property type="entry name" value="(Trans)glycosidases"/>
    <property type="match status" value="1"/>
</dbReference>
<dbReference type="UniPathway" id="UPA00696"/>
<evidence type="ECO:0000256" key="4">
    <source>
        <dbReference type="ARBA" id="ARBA00012744"/>
    </source>
</evidence>
<evidence type="ECO:0000256" key="1">
    <source>
        <dbReference type="ARBA" id="ARBA00000448"/>
    </source>
</evidence>
<dbReference type="Pfam" id="PF14310">
    <property type="entry name" value="Fn3-like"/>
    <property type="match status" value="1"/>
</dbReference>
<feature type="signal peptide" evidence="11">
    <location>
        <begin position="1"/>
        <end position="24"/>
    </location>
</feature>
<dbReference type="InterPro" id="IPR036881">
    <property type="entry name" value="Glyco_hydro_3_C_sf"/>
</dbReference>
<dbReference type="OrthoDB" id="416222at2759"/>
<dbReference type="SMART" id="SM01217">
    <property type="entry name" value="Fn3_like"/>
    <property type="match status" value="1"/>
</dbReference>
<dbReference type="Pfam" id="PF01915">
    <property type="entry name" value="Glyco_hydro_3_C"/>
    <property type="match status" value="1"/>
</dbReference>
<dbReference type="PROSITE" id="PS00775">
    <property type="entry name" value="GLYCOSYL_HYDROL_F3"/>
    <property type="match status" value="1"/>
</dbReference>
<name>A0A077WUL4_9FUNG</name>
<dbReference type="PRINTS" id="PR00133">
    <property type="entry name" value="GLHYDRLASE3"/>
</dbReference>
<dbReference type="InterPro" id="IPR050288">
    <property type="entry name" value="Cellulose_deg_GH3"/>
</dbReference>
<dbReference type="Gene3D" id="3.40.50.1700">
    <property type="entry name" value="Glycoside hydrolase family 3 C-terminal domain"/>
    <property type="match status" value="1"/>
</dbReference>
<dbReference type="Gene3D" id="3.20.20.300">
    <property type="entry name" value="Glycoside hydrolase, family 3, N-terminal domain"/>
    <property type="match status" value="1"/>
</dbReference>
<protein>
    <recommendedName>
        <fullName evidence="4 10">beta-glucosidase</fullName>
        <ecNumber evidence="4 10">3.2.1.21</ecNumber>
    </recommendedName>
</protein>
<evidence type="ECO:0000256" key="9">
    <source>
        <dbReference type="ARBA" id="ARBA00023326"/>
    </source>
</evidence>
<evidence type="ECO:0000259" key="12">
    <source>
        <dbReference type="SMART" id="SM01217"/>
    </source>
</evidence>
<dbReference type="InterPro" id="IPR001764">
    <property type="entry name" value="Glyco_hydro_3_N"/>
</dbReference>
<evidence type="ECO:0000256" key="11">
    <source>
        <dbReference type="SAM" id="SignalP"/>
    </source>
</evidence>
<keyword evidence="7 10" id="KW-0119">Carbohydrate metabolism</keyword>
<gene>
    <name evidence="13" type="ORF">LRAMOSA03599</name>
</gene>
<dbReference type="Gene3D" id="2.60.40.10">
    <property type="entry name" value="Immunoglobulins"/>
    <property type="match status" value="1"/>
</dbReference>
<keyword evidence="6" id="KW-0136">Cellulose degradation</keyword>
<dbReference type="FunFam" id="2.60.40.10:FF:000495">
    <property type="entry name" value="Periplasmic beta-glucosidase"/>
    <property type="match status" value="1"/>
</dbReference>
<evidence type="ECO:0000256" key="6">
    <source>
        <dbReference type="ARBA" id="ARBA00023001"/>
    </source>
</evidence>
<evidence type="ECO:0000256" key="5">
    <source>
        <dbReference type="ARBA" id="ARBA00022801"/>
    </source>
</evidence>
<sequence length="721" mass="78714">MMLCSLYAVALTTLVIFSSPITKAAPHAVDELSWDDAYTKARALVDQMTLDQKAGMVTGMGWSTSNCVGNTYPIQDPYFPSLCLQDGPLGIRFSDNTTAGVAGITAAASFDKDLIYKRGRYMGEESYGKGVNFQLGPSVDIYRSPYAGRGWEAFGEDPYLQGIAGSLTVKGIQSQGVIATGKHFILNNQEHKRTSSSSHVDERALHEIYVWPYARLVEAGIGSMMCSYNLVDGDYACENDHTINQILKGELGFKGFLMSDWSAHHSTVKSALAGLDMSMPGDITFESGTSWWGSNLTQAVKEGHIPEERVTDMSVRIAAAWYKMRQDEGFPKTTLESFHRDKAPKVIVSRDHAKIVREIGAASVVLLKNQDNILPLKQDISQLAIIGSAAGPNPDGVNSCADRGCNKGTLAVGWGSGSVDFPYIVTPKEGIEAYVEDGVQVSYTGDDYDIDAVSELAEDADIAIVFSNADSGEQYIQVDGNEGDRRNLTLWGNGDNLIKAVADANENTVVVIHSVGPVLMPWIDHPNIKAVVWPGLPGQESGNSLADVLFGKVNPSGRLPYTIAKKEEDYNVKISPDDEIDYVEGLHVGYKHFDAQGIEPLFEFGYGLSYSTFEYSNLKVKGDKDQVTVTVSIRNTGQVDGAEVAQLYLGFPESANEPPKLLRGFEKIFLKAGDEEKVQFKLSTTELSIWQDGEWIIPQGEYKIYVGASSRDIRQSATLSL</sequence>
<dbReference type="PANTHER" id="PTHR42715">
    <property type="entry name" value="BETA-GLUCOSIDASE"/>
    <property type="match status" value="1"/>
</dbReference>
<accession>A0A077WUL4</accession>
<evidence type="ECO:0000256" key="2">
    <source>
        <dbReference type="ARBA" id="ARBA00004987"/>
    </source>
</evidence>
<dbReference type="PANTHER" id="PTHR42715:SF2">
    <property type="entry name" value="BETA-GLUCOSIDASE F-RELATED"/>
    <property type="match status" value="1"/>
</dbReference>
<keyword evidence="11" id="KW-0732">Signal</keyword>
<dbReference type="FunFam" id="3.40.50.1700:FF:000003">
    <property type="entry name" value="Probable beta-glucosidase"/>
    <property type="match status" value="1"/>
</dbReference>
<dbReference type="Pfam" id="PF00933">
    <property type="entry name" value="Glyco_hydro_3"/>
    <property type="match status" value="1"/>
</dbReference>
<evidence type="ECO:0000256" key="7">
    <source>
        <dbReference type="ARBA" id="ARBA00023277"/>
    </source>
</evidence>
<feature type="domain" description="Fibronectin type III-like" evidence="12">
    <location>
        <begin position="643"/>
        <end position="710"/>
    </location>
</feature>
<dbReference type="InterPro" id="IPR013783">
    <property type="entry name" value="Ig-like_fold"/>
</dbReference>
<dbReference type="FunFam" id="3.20.20.300:FF:000002">
    <property type="entry name" value="Probable beta-glucosidase"/>
    <property type="match status" value="1"/>
</dbReference>
<evidence type="ECO:0000256" key="10">
    <source>
        <dbReference type="RuleBase" id="RU361161"/>
    </source>
</evidence>
<keyword evidence="9 10" id="KW-0624">Polysaccharide degradation</keyword>
<evidence type="ECO:0000313" key="13">
    <source>
        <dbReference type="EMBL" id="CDS11336.1"/>
    </source>
</evidence>
<comment type="similarity">
    <text evidence="3 10">Belongs to the glycosyl hydrolase 3 family.</text>
</comment>
<evidence type="ECO:0000256" key="8">
    <source>
        <dbReference type="ARBA" id="ARBA00023295"/>
    </source>
</evidence>
<comment type="pathway">
    <text evidence="2 10">Glycan metabolism; cellulose degradation.</text>
</comment>
<feature type="chain" id="PRO_5001726622" description="beta-glucosidase" evidence="11">
    <location>
        <begin position="25"/>
        <end position="721"/>
    </location>
</feature>
<dbReference type="EC" id="3.2.1.21" evidence="4 10"/>
<proteinExistence type="inferred from homology"/>
<evidence type="ECO:0000256" key="3">
    <source>
        <dbReference type="ARBA" id="ARBA00005336"/>
    </source>
</evidence>
<dbReference type="GO" id="GO:0008422">
    <property type="term" value="F:beta-glucosidase activity"/>
    <property type="evidence" value="ECO:0007669"/>
    <property type="project" value="UniProtKB-EC"/>
</dbReference>
<dbReference type="EMBL" id="LK023346">
    <property type="protein sequence ID" value="CDS11336.1"/>
    <property type="molecule type" value="Genomic_DNA"/>
</dbReference>
<dbReference type="InterPro" id="IPR017853">
    <property type="entry name" value="GH"/>
</dbReference>
<comment type="catalytic activity">
    <reaction evidence="1 10">
        <text>Hydrolysis of terminal, non-reducing beta-D-glucosyl residues with release of beta-D-glucose.</text>
        <dbReference type="EC" id="3.2.1.21"/>
    </reaction>
</comment>
<dbReference type="InterPro" id="IPR036962">
    <property type="entry name" value="Glyco_hydro_3_N_sf"/>
</dbReference>